<proteinExistence type="predicted"/>
<comment type="caution">
    <text evidence="1">The sequence shown here is derived from an EMBL/GenBank/DDBJ whole genome shotgun (WGS) entry which is preliminary data.</text>
</comment>
<evidence type="ECO:0000313" key="2">
    <source>
        <dbReference type="Proteomes" id="UP001165269"/>
    </source>
</evidence>
<dbReference type="EMBL" id="JALDAY010000018">
    <property type="protein sequence ID" value="MCI3278230.1"/>
    <property type="molecule type" value="Genomic_DNA"/>
</dbReference>
<organism evidence="1 2">
    <name type="scientific">Streptomyces cylindrosporus</name>
    <dbReference type="NCBI Taxonomy" id="2927583"/>
    <lineage>
        <taxon>Bacteria</taxon>
        <taxon>Bacillati</taxon>
        <taxon>Actinomycetota</taxon>
        <taxon>Actinomycetes</taxon>
        <taxon>Kitasatosporales</taxon>
        <taxon>Streptomycetaceae</taxon>
        <taxon>Streptomyces</taxon>
    </lineage>
</organism>
<reference evidence="1" key="1">
    <citation type="submission" date="2022-03" db="EMBL/GenBank/DDBJ databases">
        <title>Streptomyces 7R015 and 7R016 isolated from Barleria lupulina in Thailand.</title>
        <authorList>
            <person name="Kanchanasin P."/>
            <person name="Phongsopitanun W."/>
            <person name="Tanasupawat S."/>
        </authorList>
    </citation>
    <scope>NUCLEOTIDE SEQUENCE</scope>
    <source>
        <strain evidence="1">7R015</strain>
    </source>
</reference>
<gene>
    <name evidence="1" type="ORF">MQP27_44900</name>
</gene>
<sequence>MSTVPSRRSSRYPSTVLHLSCARRTVGVEAALRLPTVMVLVVEDACTVIALRDWAHREPSHWRPWARARWHAEGRRLRAKELRMRELAAQCLDTPD</sequence>
<dbReference type="RefSeq" id="WP_242776661.1">
    <property type="nucleotide sequence ID" value="NZ_JALDAY010000018.1"/>
</dbReference>
<name>A0ABS9YNU3_9ACTN</name>
<evidence type="ECO:0000313" key="1">
    <source>
        <dbReference type="EMBL" id="MCI3278230.1"/>
    </source>
</evidence>
<protein>
    <submittedName>
        <fullName evidence="1">Uncharacterized protein</fullName>
    </submittedName>
</protein>
<dbReference type="Proteomes" id="UP001165269">
    <property type="component" value="Unassembled WGS sequence"/>
</dbReference>
<keyword evidence="2" id="KW-1185">Reference proteome</keyword>
<accession>A0ABS9YNU3</accession>